<dbReference type="AlphaFoldDB" id="A0A9J7L2G0"/>
<dbReference type="SUPFAM" id="SSF57184">
    <property type="entry name" value="Growth factor receptor domain"/>
    <property type="match status" value="1"/>
</dbReference>
<evidence type="ECO:0000256" key="1">
    <source>
        <dbReference type="ARBA" id="ARBA00022723"/>
    </source>
</evidence>
<dbReference type="SUPFAM" id="SSF49785">
    <property type="entry name" value="Galactose-binding domain-like"/>
    <property type="match status" value="2"/>
</dbReference>
<dbReference type="InterPro" id="IPR006212">
    <property type="entry name" value="Furin_repeat"/>
</dbReference>
<dbReference type="Pfam" id="PF22633">
    <property type="entry name" value="F5_F8_type_C_2"/>
    <property type="match status" value="1"/>
</dbReference>
<proteinExistence type="predicted"/>
<dbReference type="SMART" id="SM00261">
    <property type="entry name" value="FU"/>
    <property type="match status" value="2"/>
</dbReference>
<organism evidence="5 6">
    <name type="scientific">Branchiostoma floridae</name>
    <name type="common">Florida lancelet</name>
    <name type="synonym">Amphioxus</name>
    <dbReference type="NCBI Taxonomy" id="7739"/>
    <lineage>
        <taxon>Eukaryota</taxon>
        <taxon>Metazoa</taxon>
        <taxon>Chordata</taxon>
        <taxon>Cephalochordata</taxon>
        <taxon>Leptocardii</taxon>
        <taxon>Amphioxiformes</taxon>
        <taxon>Branchiostomatidae</taxon>
        <taxon>Branchiostoma</taxon>
    </lineage>
</organism>
<dbReference type="InterPro" id="IPR009030">
    <property type="entry name" value="Growth_fac_rcpt_cys_sf"/>
</dbReference>
<dbReference type="InterPro" id="IPR008979">
    <property type="entry name" value="Galactose-bd-like_sf"/>
</dbReference>
<keyword evidence="5" id="KW-1185">Reference proteome</keyword>
<accession>A0A9J7L2G0</accession>
<dbReference type="OrthoDB" id="547680at2759"/>
<gene>
    <name evidence="6" type="primary">LOC118414621</name>
</gene>
<evidence type="ECO:0000256" key="3">
    <source>
        <dbReference type="ARBA" id="ARBA00023157"/>
    </source>
</evidence>
<dbReference type="RefSeq" id="XP_035674688.1">
    <property type="nucleotide sequence ID" value="XM_035818795.1"/>
</dbReference>
<evidence type="ECO:0000256" key="2">
    <source>
        <dbReference type="ARBA" id="ARBA00022837"/>
    </source>
</evidence>
<dbReference type="CDD" id="cd00064">
    <property type="entry name" value="FU"/>
    <property type="match status" value="2"/>
</dbReference>
<name>A0A9J7L2G0_BRAFL</name>
<feature type="domain" description="Fucolectin tachylectin-4 pentraxin-1" evidence="4">
    <location>
        <begin position="583"/>
        <end position="725"/>
    </location>
</feature>
<reference evidence="6" key="2">
    <citation type="submission" date="2025-08" db="UniProtKB">
        <authorList>
            <consortium name="RefSeq"/>
        </authorList>
    </citation>
    <scope>IDENTIFICATION</scope>
    <source>
        <strain evidence="6">S238N-H82</strain>
        <tissue evidence="6">Testes</tissue>
    </source>
</reference>
<dbReference type="PANTHER" id="PTHR46549:SF1">
    <property type="entry name" value="MACPF DOMAIN-CONTAINING PROTEIN"/>
    <property type="match status" value="1"/>
</dbReference>
<evidence type="ECO:0000313" key="6">
    <source>
        <dbReference type="RefSeq" id="XP_035674688.1"/>
    </source>
</evidence>
<keyword evidence="2" id="KW-0106">Calcium</keyword>
<dbReference type="InterPro" id="IPR006585">
    <property type="entry name" value="FTP1"/>
</dbReference>
<evidence type="ECO:0000313" key="5">
    <source>
        <dbReference type="Proteomes" id="UP000001554"/>
    </source>
</evidence>
<dbReference type="KEGG" id="bfo:118414621"/>
<protein>
    <submittedName>
        <fullName evidence="6">Uncharacterized protein LOC118414621</fullName>
    </submittedName>
</protein>
<dbReference type="PANTHER" id="PTHR46549">
    <property type="entry name" value="MACPF DOMAIN-CONTAINING PROTEIN"/>
    <property type="match status" value="1"/>
</dbReference>
<dbReference type="GO" id="GO:0046872">
    <property type="term" value="F:metal ion binding"/>
    <property type="evidence" value="ECO:0007669"/>
    <property type="project" value="UniProtKB-KW"/>
</dbReference>
<sequence length="726" mass="79595">MTYDESNGKMVVTEDDYKATIKELGRYSLRPNTVNSIVARVEYVSPLEHSQSSSSALASIMEAPCEVKWSNSYQIKPAEVGGKCLYFVAASAGDIFVVFSAIPRDKTTWYHLQISFQGVALYKGMKLVKYEGAKNARSLGDRKLFRPYFICIEENMEEQRTDIRYGIGSDNSEKGLIYMIYSDNSEPLGILFYSFGSGEKDIEIMDARVIEGGATGQMECTGGTTMVDGRCVEDCHPECNGCIPRSPGSKLDTECRLCKHVSLKLDGGAVQCVAACPEGFLASKDGLCVQQCHEECNGCTPGSPGSQLDTECVECKHYSMTKLDGTTQCVPTCPPDLKPSLNEMKCRLCPHYAVRMEDQTLKCVSACPAYHAVGDDGLMCEPFWRDDGKCGSGNAAPGKNPGQCDPSGAEPCCSPQGQCGASAAHCTCSGCKDYRWLDMKTVRVVGQSGYPHASGGVTYGAEKTVDGNVGTWWNAQGTNRWHNNWYIAYDLGAPFTVTKVALINFGDSAHDVKKFQMLKSERKMPWSWSFAMSAINVRDSTDALQEFGGFRETAQYWLFIVKETHSGYQPWLKEVQFHGFTTVVNVAKEMEASQTSSADGGVARLAVDGNIDTNWAGGSCTRTTAVDNPVWKVDLSQSYAVKNVVIFNNDDRINPFNIHIGDNEDVSTNPKCGGDHRFHRNSNPREKSVSMNVPCAGMRGRYVGIRAPGSSRVLSLCEVRVFSDDI</sequence>
<evidence type="ECO:0000259" key="4">
    <source>
        <dbReference type="SMART" id="SM00607"/>
    </source>
</evidence>
<dbReference type="Proteomes" id="UP000001554">
    <property type="component" value="Chromosome 4"/>
</dbReference>
<keyword evidence="3" id="KW-1015">Disulfide bond</keyword>
<dbReference type="SMART" id="SM00607">
    <property type="entry name" value="FTP"/>
    <property type="match status" value="1"/>
</dbReference>
<dbReference type="GeneID" id="118414621"/>
<keyword evidence="1" id="KW-0479">Metal-binding</keyword>
<reference evidence="5" key="1">
    <citation type="journal article" date="2020" name="Nat. Ecol. Evol.">
        <title>Deeply conserved synteny resolves early events in vertebrate evolution.</title>
        <authorList>
            <person name="Simakov O."/>
            <person name="Marletaz F."/>
            <person name="Yue J.X."/>
            <person name="O'Connell B."/>
            <person name="Jenkins J."/>
            <person name="Brandt A."/>
            <person name="Calef R."/>
            <person name="Tung C.H."/>
            <person name="Huang T.K."/>
            <person name="Schmutz J."/>
            <person name="Satoh N."/>
            <person name="Yu J.K."/>
            <person name="Putnam N.H."/>
            <person name="Green R.E."/>
            <person name="Rokhsar D.S."/>
        </authorList>
    </citation>
    <scope>NUCLEOTIDE SEQUENCE [LARGE SCALE GENOMIC DNA]</scope>
    <source>
        <strain evidence="5">S238N-H82</strain>
    </source>
</reference>
<dbReference type="Gene3D" id="2.60.120.260">
    <property type="entry name" value="Galactose-binding domain-like"/>
    <property type="match status" value="2"/>
</dbReference>